<feature type="binding site" evidence="8">
    <location>
        <position position="5"/>
    </location>
    <ligand>
        <name>Mg(2+)</name>
        <dbReference type="ChEBI" id="CHEBI:18420"/>
    </ligand>
</feature>
<dbReference type="Gene3D" id="3.40.50.1010">
    <property type="entry name" value="5'-nuclease"/>
    <property type="match status" value="1"/>
</dbReference>
<comment type="caution">
    <text evidence="10">The sequence shown here is derived from an EMBL/GenBank/DDBJ whole genome shotgun (WGS) entry which is preliminary data.</text>
</comment>
<dbReference type="EMBL" id="BLAJ01000001">
    <property type="protein sequence ID" value="GES47798.1"/>
    <property type="molecule type" value="Genomic_DNA"/>
</dbReference>
<evidence type="ECO:0000313" key="11">
    <source>
        <dbReference type="Proteomes" id="UP000390335"/>
    </source>
</evidence>
<dbReference type="RefSeq" id="WP_113351623.1">
    <property type="nucleotide sequence ID" value="NZ_BLAI01000006.1"/>
</dbReference>
<dbReference type="CDD" id="cd18746">
    <property type="entry name" value="PIN_VapC4-5_FitB-like"/>
    <property type="match status" value="1"/>
</dbReference>
<feature type="domain" description="PIN" evidence="9">
    <location>
        <begin position="2"/>
        <end position="122"/>
    </location>
</feature>
<dbReference type="PANTHER" id="PTHR33653:SF1">
    <property type="entry name" value="RIBONUCLEASE VAPC2"/>
    <property type="match status" value="1"/>
</dbReference>
<dbReference type="InterPro" id="IPR029060">
    <property type="entry name" value="PIN-like_dom_sf"/>
</dbReference>
<keyword evidence="2 8" id="KW-1277">Toxin-antitoxin system</keyword>
<evidence type="ECO:0000256" key="3">
    <source>
        <dbReference type="ARBA" id="ARBA00022722"/>
    </source>
</evidence>
<keyword evidence="8" id="KW-0800">Toxin</keyword>
<evidence type="ECO:0000313" key="10">
    <source>
        <dbReference type="EMBL" id="GES47798.1"/>
    </source>
</evidence>
<comment type="function">
    <text evidence="8">Toxic component of a toxin-antitoxin (TA) system. An RNase.</text>
</comment>
<evidence type="ECO:0000256" key="7">
    <source>
        <dbReference type="ARBA" id="ARBA00038093"/>
    </source>
</evidence>
<dbReference type="InterPro" id="IPR022907">
    <property type="entry name" value="VapC_family"/>
</dbReference>
<dbReference type="InterPro" id="IPR002716">
    <property type="entry name" value="PIN_dom"/>
</dbReference>
<protein>
    <recommendedName>
        <fullName evidence="8">Ribonuclease VapC</fullName>
        <shortName evidence="8">RNase VapC</shortName>
        <ecNumber evidence="8">3.1.-.-</ecNumber>
    </recommendedName>
    <alternativeName>
        <fullName evidence="8">Toxin VapC</fullName>
    </alternativeName>
</protein>
<evidence type="ECO:0000256" key="6">
    <source>
        <dbReference type="ARBA" id="ARBA00022842"/>
    </source>
</evidence>
<accession>A0ABQ0YXF2</accession>
<gene>
    <name evidence="10" type="primary">vapC_1</name>
    <name evidence="8" type="synonym">vapC</name>
    <name evidence="10" type="ORF">RsS93_04120</name>
</gene>
<dbReference type="Proteomes" id="UP000390335">
    <property type="component" value="Unassembled WGS sequence"/>
</dbReference>
<dbReference type="EC" id="3.1.-.-" evidence="8"/>
<comment type="cofactor">
    <cofactor evidence="1 8">
        <name>Mg(2+)</name>
        <dbReference type="ChEBI" id="CHEBI:18420"/>
    </cofactor>
</comment>
<keyword evidence="6 8" id="KW-0460">Magnesium</keyword>
<dbReference type="SUPFAM" id="SSF88723">
    <property type="entry name" value="PIN domain-like"/>
    <property type="match status" value="1"/>
</dbReference>
<keyword evidence="11" id="KW-1185">Reference proteome</keyword>
<name>A0ABQ0YXF2_9HYPH</name>
<evidence type="ECO:0000256" key="8">
    <source>
        <dbReference type="HAMAP-Rule" id="MF_00265"/>
    </source>
</evidence>
<proteinExistence type="inferred from homology"/>
<evidence type="ECO:0000259" key="9">
    <source>
        <dbReference type="Pfam" id="PF01850"/>
    </source>
</evidence>
<dbReference type="Pfam" id="PF01850">
    <property type="entry name" value="PIN"/>
    <property type="match status" value="1"/>
</dbReference>
<evidence type="ECO:0000256" key="4">
    <source>
        <dbReference type="ARBA" id="ARBA00022723"/>
    </source>
</evidence>
<comment type="similarity">
    <text evidence="7 8">Belongs to the PINc/VapC protein family.</text>
</comment>
<feature type="binding site" evidence="8">
    <location>
        <position position="98"/>
    </location>
    <ligand>
        <name>Mg(2+)</name>
        <dbReference type="ChEBI" id="CHEBI:18420"/>
    </ligand>
</feature>
<evidence type="ECO:0000256" key="5">
    <source>
        <dbReference type="ARBA" id="ARBA00022801"/>
    </source>
</evidence>
<sequence>MYLVDTNVVSEIRRGNSQAIAWLRSVDPSTIYLSVITLGEIMRGIALKRRSDPRTATHLEEWLRKLRHDHRNRILPITDQIAVEWGRIAAQRPRGDADGLIAATAIVHDLIVVTRNIGDFDDTGASIVNPWDQTPY</sequence>
<evidence type="ECO:0000256" key="2">
    <source>
        <dbReference type="ARBA" id="ARBA00022649"/>
    </source>
</evidence>
<keyword evidence="5 8" id="KW-0378">Hydrolase</keyword>
<dbReference type="HAMAP" id="MF_00265">
    <property type="entry name" value="VapC_Nob1"/>
    <property type="match status" value="1"/>
</dbReference>
<reference evidence="10 11" key="1">
    <citation type="journal article" date="2020" name="Genome Biol. Evol.">
        <title>Rhizobium dioscoreae sp. nov., a plant growth-promoting bacterium isolated from yam (Dioscorea species).</title>
        <authorList>
            <person name="Ouyabe M."/>
            <person name="Tanaka N."/>
            <person name="Shiwa Y."/>
            <person name="Fujita N."/>
            <person name="Kikuno H."/>
            <person name="Babil P."/>
            <person name="Shiwachi H."/>
        </authorList>
    </citation>
    <scope>NUCLEOTIDE SEQUENCE [LARGE SCALE GENOMIC DNA]</scope>
    <source>
        <strain evidence="10 11">S-93</strain>
    </source>
</reference>
<organism evidence="10 11">
    <name type="scientific">Rhizobium dioscoreae</name>
    <dbReference type="NCBI Taxonomy" id="2653122"/>
    <lineage>
        <taxon>Bacteria</taxon>
        <taxon>Pseudomonadati</taxon>
        <taxon>Pseudomonadota</taxon>
        <taxon>Alphaproteobacteria</taxon>
        <taxon>Hyphomicrobiales</taxon>
        <taxon>Rhizobiaceae</taxon>
        <taxon>Rhizobium/Agrobacterium group</taxon>
        <taxon>Rhizobium</taxon>
    </lineage>
</organism>
<dbReference type="InterPro" id="IPR050556">
    <property type="entry name" value="Type_II_TA_system_RNase"/>
</dbReference>
<evidence type="ECO:0000256" key="1">
    <source>
        <dbReference type="ARBA" id="ARBA00001946"/>
    </source>
</evidence>
<keyword evidence="4 8" id="KW-0479">Metal-binding</keyword>
<dbReference type="PANTHER" id="PTHR33653">
    <property type="entry name" value="RIBONUCLEASE VAPC2"/>
    <property type="match status" value="1"/>
</dbReference>
<keyword evidence="3 8" id="KW-0540">Nuclease</keyword>